<dbReference type="InterPro" id="IPR036249">
    <property type="entry name" value="Thioredoxin-like_sf"/>
</dbReference>
<organism evidence="3 4">
    <name type="scientific">Thiomicrorhabdus heinhorstiae</name>
    <dbReference type="NCBI Taxonomy" id="2748010"/>
    <lineage>
        <taxon>Bacteria</taxon>
        <taxon>Pseudomonadati</taxon>
        <taxon>Pseudomonadota</taxon>
        <taxon>Gammaproteobacteria</taxon>
        <taxon>Thiotrichales</taxon>
        <taxon>Piscirickettsiaceae</taxon>
        <taxon>Thiomicrorhabdus</taxon>
    </lineage>
</organism>
<dbReference type="InterPro" id="IPR004046">
    <property type="entry name" value="GST_C"/>
</dbReference>
<dbReference type="SFLD" id="SFLDG00358">
    <property type="entry name" value="Main_(cytGST)"/>
    <property type="match status" value="1"/>
</dbReference>
<name>A0ABS0BXD2_9GAMM</name>
<comment type="caution">
    <text evidence="3">The sequence shown here is derived from an EMBL/GenBank/DDBJ whole genome shotgun (WGS) entry which is preliminary data.</text>
</comment>
<dbReference type="Gene3D" id="3.40.30.10">
    <property type="entry name" value="Glutaredoxin"/>
    <property type="match status" value="1"/>
</dbReference>
<dbReference type="SUPFAM" id="SSF52833">
    <property type="entry name" value="Thioredoxin-like"/>
    <property type="match status" value="1"/>
</dbReference>
<keyword evidence="4" id="KW-1185">Reference proteome</keyword>
<dbReference type="PROSITE" id="PS50405">
    <property type="entry name" value="GST_CTER"/>
    <property type="match status" value="1"/>
</dbReference>
<dbReference type="InterPro" id="IPR034342">
    <property type="entry name" value="SspA_C"/>
</dbReference>
<dbReference type="InterPro" id="IPR004045">
    <property type="entry name" value="Glutathione_S-Trfase_N"/>
</dbReference>
<feature type="domain" description="GST N-terminal" evidence="1">
    <location>
        <begin position="10"/>
        <end position="88"/>
    </location>
</feature>
<reference evidence="3 4" key="1">
    <citation type="submission" date="2020-11" db="EMBL/GenBank/DDBJ databases">
        <title>Sulfur oxidizing isolate from Hospital Hole Sinkhole.</title>
        <authorList>
            <person name="Scott K.M."/>
        </authorList>
    </citation>
    <scope>NUCLEOTIDE SEQUENCE [LARGE SCALE GENOMIC DNA]</scope>
    <source>
        <strain evidence="3 4">HH1</strain>
    </source>
</reference>
<dbReference type="PROSITE" id="PS50404">
    <property type="entry name" value="GST_NTER"/>
    <property type="match status" value="1"/>
</dbReference>
<accession>A0ABS0BXD2</accession>
<dbReference type="RefSeq" id="WP_185978561.1">
    <property type="nucleotide sequence ID" value="NZ_JACBGI020000017.1"/>
</dbReference>
<dbReference type="CDD" id="cd03186">
    <property type="entry name" value="GST_C_SspA"/>
    <property type="match status" value="1"/>
</dbReference>
<evidence type="ECO:0000313" key="3">
    <source>
        <dbReference type="EMBL" id="MBF6058420.1"/>
    </source>
</evidence>
<dbReference type="InterPro" id="IPR040079">
    <property type="entry name" value="Glutathione_S-Trfase"/>
</dbReference>
<protein>
    <submittedName>
        <fullName evidence="3">Glutathione S-transferase N-terminal domain-containing protein</fullName>
    </submittedName>
</protein>
<evidence type="ECO:0000313" key="4">
    <source>
        <dbReference type="Proteomes" id="UP001193680"/>
    </source>
</evidence>
<dbReference type="Pfam" id="PF00043">
    <property type="entry name" value="GST_C"/>
    <property type="match status" value="1"/>
</dbReference>
<feature type="domain" description="GST C-terminal" evidence="2">
    <location>
        <begin position="93"/>
        <end position="210"/>
    </location>
</feature>
<dbReference type="Proteomes" id="UP001193680">
    <property type="component" value="Unassembled WGS sequence"/>
</dbReference>
<proteinExistence type="predicted"/>
<dbReference type="InterPro" id="IPR036282">
    <property type="entry name" value="Glutathione-S-Trfase_C_sf"/>
</dbReference>
<dbReference type="PANTHER" id="PTHR43968">
    <property type="match status" value="1"/>
</dbReference>
<dbReference type="Gene3D" id="1.20.1050.10">
    <property type="match status" value="1"/>
</dbReference>
<dbReference type="Pfam" id="PF13417">
    <property type="entry name" value="GST_N_3"/>
    <property type="match status" value="1"/>
</dbReference>
<dbReference type="SUPFAM" id="SSF47616">
    <property type="entry name" value="GST C-terminal domain-like"/>
    <property type="match status" value="1"/>
</dbReference>
<dbReference type="PANTHER" id="PTHR43968:SF6">
    <property type="entry name" value="GLUTATHIONE S-TRANSFERASE OMEGA"/>
    <property type="match status" value="1"/>
</dbReference>
<dbReference type="SFLD" id="SFLDS00019">
    <property type="entry name" value="Glutathione_Transferase_(cytos"/>
    <property type="match status" value="1"/>
</dbReference>
<sequence>MSEIPVTKRSVMVLFSDPKSPSCHRVRLVAKEKDIPMDIIEVDTDSLPEDLLELNPYGTLPTLVDRELVLYDPQVIIEYLDERFPHPPLMSVDPISKARARQMLRQIETEWYPLVETIMHSDDEAAVKTARRDLLERLIQLIPVFAHKPYFMSEDYSLVDISMAVMLWRLPYLGIELPKTAKPIMDYAEKVLNREMFSESLSDDELDMRD</sequence>
<evidence type="ECO:0000259" key="2">
    <source>
        <dbReference type="PROSITE" id="PS50405"/>
    </source>
</evidence>
<gene>
    <name evidence="3" type="ORF">H8792_008710</name>
</gene>
<dbReference type="InterPro" id="IPR050983">
    <property type="entry name" value="GST_Omega/HSP26"/>
</dbReference>
<dbReference type="InterPro" id="IPR010987">
    <property type="entry name" value="Glutathione-S-Trfase_C-like"/>
</dbReference>
<dbReference type="EMBL" id="JACBGI020000017">
    <property type="protein sequence ID" value="MBF6058420.1"/>
    <property type="molecule type" value="Genomic_DNA"/>
</dbReference>
<evidence type="ECO:0000259" key="1">
    <source>
        <dbReference type="PROSITE" id="PS50404"/>
    </source>
</evidence>